<dbReference type="Pfam" id="PF01497">
    <property type="entry name" value="Peripla_BP_2"/>
    <property type="match status" value="1"/>
</dbReference>
<comment type="caution">
    <text evidence="7">The sequence shown here is derived from an EMBL/GenBank/DDBJ whole genome shotgun (WGS) entry which is preliminary data.</text>
</comment>
<evidence type="ECO:0000259" key="6">
    <source>
        <dbReference type="PROSITE" id="PS50983"/>
    </source>
</evidence>
<comment type="similarity">
    <text evidence="2">Belongs to the bacterial solute-binding protein 8 family.</text>
</comment>
<evidence type="ECO:0000256" key="4">
    <source>
        <dbReference type="ARBA" id="ARBA00022496"/>
    </source>
</evidence>
<evidence type="ECO:0000313" key="8">
    <source>
        <dbReference type="Proteomes" id="UP000032874"/>
    </source>
</evidence>
<dbReference type="PRINTS" id="PR01715">
    <property type="entry name" value="FERRIBNDNGPP"/>
</dbReference>
<proteinExistence type="inferred from homology"/>
<comment type="subcellular location">
    <subcellularLocation>
        <location evidence="1">Cell envelope</location>
    </subcellularLocation>
</comment>
<dbReference type="Proteomes" id="UP000032874">
    <property type="component" value="Unassembled WGS sequence"/>
</dbReference>
<evidence type="ECO:0000256" key="3">
    <source>
        <dbReference type="ARBA" id="ARBA00022448"/>
    </source>
</evidence>
<dbReference type="PROSITE" id="PS50983">
    <property type="entry name" value="FE_B12_PBP"/>
    <property type="match status" value="1"/>
</dbReference>
<dbReference type="AlphaFoldDB" id="A0A093U4U1"/>
<name>A0A093U4U1_9GAMM</name>
<dbReference type="PANTHER" id="PTHR30532:SF1">
    <property type="entry name" value="IRON(3+)-HYDROXAMATE-BINDING PROTEIN FHUD"/>
    <property type="match status" value="1"/>
</dbReference>
<dbReference type="CDD" id="cd01146">
    <property type="entry name" value="FhuD"/>
    <property type="match status" value="1"/>
</dbReference>
<dbReference type="SUPFAM" id="SSF53807">
    <property type="entry name" value="Helical backbone' metal receptor"/>
    <property type="match status" value="1"/>
</dbReference>
<accession>A0A093U4U1</accession>
<dbReference type="InterPro" id="IPR002491">
    <property type="entry name" value="ABC_transptr_periplasmic_BD"/>
</dbReference>
<feature type="domain" description="Fe/B12 periplasmic-binding" evidence="6">
    <location>
        <begin position="46"/>
        <end position="306"/>
    </location>
</feature>
<reference evidence="7 8" key="1">
    <citation type="submission" date="2014-08" db="EMBL/GenBank/DDBJ databases">
        <title>Genome sequences of NCPPB Pectobacterium isolates.</title>
        <authorList>
            <person name="Glover R.H."/>
            <person name="Sapp M."/>
            <person name="Elphinstone J."/>
        </authorList>
    </citation>
    <scope>NUCLEOTIDE SEQUENCE [LARGE SCALE GENOMIC DNA]</scope>
    <source>
        <strain evidence="7 8">NCPPB 2795</strain>
    </source>
</reference>
<organism evidence="7 8">
    <name type="scientific">Pectobacterium betavasculorum</name>
    <dbReference type="NCBI Taxonomy" id="55207"/>
    <lineage>
        <taxon>Bacteria</taxon>
        <taxon>Pseudomonadati</taxon>
        <taxon>Pseudomonadota</taxon>
        <taxon>Gammaproteobacteria</taxon>
        <taxon>Enterobacterales</taxon>
        <taxon>Pectobacteriaceae</taxon>
        <taxon>Pectobacterium</taxon>
    </lineage>
</organism>
<dbReference type="RefSeq" id="WP_039325159.1">
    <property type="nucleotide sequence ID" value="NZ_JAODTE010000015.1"/>
</dbReference>
<evidence type="ECO:0000313" key="7">
    <source>
        <dbReference type="EMBL" id="KFX03278.1"/>
    </source>
</evidence>
<dbReference type="eggNOG" id="COG0614">
    <property type="taxonomic scope" value="Bacteria"/>
</dbReference>
<keyword evidence="4" id="KW-0408">Iron</keyword>
<evidence type="ECO:0000256" key="1">
    <source>
        <dbReference type="ARBA" id="ARBA00004196"/>
    </source>
</evidence>
<sequence length="308" mass="34333">MMPEFSSFPRSPDPLRRRLLTALLLSPLVYSAASKGGTSASHDLNRIVALEWLPVELLLALGITPFAIADKHNYNLWVKEPALPESVIDVGLRTEPNLELLTQIRPSLILYSKGYGPSIEKMSRISPLLGFGFSSDQGKPLTSAQASVMQLADALNMKAAGERHLTELAQFLQQERITLQPYTERPLLLITLIDSRHVLIIAKNSLFQEVMDHIGIENAWRGETSFWGSTIVGIERLAEIGDANVLCFEHGDSAISAQLDNNPLWQAMPFVRQQRLQRVPAVWLYGGTLSAMRFCRILNQALEARKHA</sequence>
<evidence type="ECO:0000256" key="2">
    <source>
        <dbReference type="ARBA" id="ARBA00008814"/>
    </source>
</evidence>
<dbReference type="EMBL" id="JQHM01000009">
    <property type="protein sequence ID" value="KFX03278.1"/>
    <property type="molecule type" value="Genomic_DNA"/>
</dbReference>
<evidence type="ECO:0000256" key="5">
    <source>
        <dbReference type="ARBA" id="ARBA00022729"/>
    </source>
</evidence>
<keyword evidence="5" id="KW-0732">Signal</keyword>
<keyword evidence="4" id="KW-0410">Iron transport</keyword>
<keyword evidence="4" id="KW-0406">Ion transport</keyword>
<keyword evidence="3" id="KW-0813">Transport</keyword>
<dbReference type="Gene3D" id="3.40.50.1980">
    <property type="entry name" value="Nitrogenase molybdenum iron protein domain"/>
    <property type="match status" value="2"/>
</dbReference>
<dbReference type="GO" id="GO:0030288">
    <property type="term" value="C:outer membrane-bounded periplasmic space"/>
    <property type="evidence" value="ECO:0007669"/>
    <property type="project" value="TreeGrafter"/>
</dbReference>
<protein>
    <submittedName>
        <fullName evidence="7">Iron-hydroxamate transporter substrate-binding subunit</fullName>
    </submittedName>
</protein>
<dbReference type="InterPro" id="IPR051313">
    <property type="entry name" value="Bact_iron-sidero_bind"/>
</dbReference>
<dbReference type="PANTHER" id="PTHR30532">
    <property type="entry name" value="IRON III DICITRATE-BINDING PERIPLASMIC PROTEIN"/>
    <property type="match status" value="1"/>
</dbReference>
<dbReference type="NCBIfam" id="NF007864">
    <property type="entry name" value="PRK10576.1"/>
    <property type="match status" value="1"/>
</dbReference>
<dbReference type="GO" id="GO:1901678">
    <property type="term" value="P:iron coordination entity transport"/>
    <property type="evidence" value="ECO:0007669"/>
    <property type="project" value="UniProtKB-ARBA"/>
</dbReference>
<gene>
    <name evidence="7" type="ORF">KP22_16290</name>
</gene>
<dbReference type="STRING" id="55207.KP22_16290"/>